<dbReference type="Proteomes" id="UP000312512">
    <property type="component" value="Unassembled WGS sequence"/>
</dbReference>
<name>A0A5C4WSP5_9ACTN</name>
<gene>
    <name evidence="1" type="ORF">FH608_011280</name>
</gene>
<dbReference type="EMBL" id="VDLX02000003">
    <property type="protein sequence ID" value="KAB8196040.1"/>
    <property type="molecule type" value="Genomic_DNA"/>
</dbReference>
<dbReference type="AlphaFoldDB" id="A0A5C4WSP5"/>
<accession>A0A5C4WSP5</accession>
<dbReference type="OrthoDB" id="9796523at2"/>
<reference evidence="1 2" key="1">
    <citation type="submission" date="2019-10" db="EMBL/GenBank/DDBJ databases">
        <title>Nonomuraea sp. nov., isolated from Phyllanthus amarus.</title>
        <authorList>
            <person name="Klykleung N."/>
            <person name="Tanasupawat S."/>
        </authorList>
    </citation>
    <scope>NUCLEOTIDE SEQUENCE [LARGE SCALE GENOMIC DNA]</scope>
    <source>
        <strain evidence="1 2">PA1-10</strain>
    </source>
</reference>
<dbReference type="InterPro" id="IPR025591">
    <property type="entry name" value="RloB"/>
</dbReference>
<evidence type="ECO:0000313" key="2">
    <source>
        <dbReference type="Proteomes" id="UP000312512"/>
    </source>
</evidence>
<evidence type="ECO:0000313" key="1">
    <source>
        <dbReference type="EMBL" id="KAB8196040.1"/>
    </source>
</evidence>
<comment type="caution">
    <text evidence="1">The sequence shown here is derived from an EMBL/GenBank/DDBJ whole genome shotgun (WGS) entry which is preliminary data.</text>
</comment>
<sequence length="160" mass="17847">MSGCARVEGRCLKWPTLRLITSGSLRRAKRRQLVDDYDDDDQIWCVLDTELDSRLAEAMLAKAGPKVQLALSTPCFDFWLLLHHKDHRAPFQTAGHVEKALKSAVRGWTKGSTRFGDFQDGIEVACQRAKAIDSDGNDDMRNPSSSAWKLVESIRASAGE</sequence>
<proteinExistence type="predicted"/>
<dbReference type="Pfam" id="PF13707">
    <property type="entry name" value="RloB"/>
    <property type="match status" value="1"/>
</dbReference>
<organism evidence="1 2">
    <name type="scientific">Nonomuraea phyllanthi</name>
    <dbReference type="NCBI Taxonomy" id="2219224"/>
    <lineage>
        <taxon>Bacteria</taxon>
        <taxon>Bacillati</taxon>
        <taxon>Actinomycetota</taxon>
        <taxon>Actinomycetes</taxon>
        <taxon>Streptosporangiales</taxon>
        <taxon>Streptosporangiaceae</taxon>
        <taxon>Nonomuraea</taxon>
    </lineage>
</organism>
<protein>
    <submittedName>
        <fullName evidence="1">Uncharacterized protein</fullName>
    </submittedName>
</protein>
<keyword evidence="2" id="KW-1185">Reference proteome</keyword>